<feature type="transmembrane region" description="Helical" evidence="1">
    <location>
        <begin position="139"/>
        <end position="158"/>
    </location>
</feature>
<dbReference type="Proteomes" id="UP000199149">
    <property type="component" value="Unassembled WGS sequence"/>
</dbReference>
<dbReference type="SUPFAM" id="SSF69118">
    <property type="entry name" value="AhpD-like"/>
    <property type="match status" value="1"/>
</dbReference>
<dbReference type="InterPro" id="IPR029032">
    <property type="entry name" value="AhpD-like"/>
</dbReference>
<evidence type="ECO:0000313" key="2">
    <source>
        <dbReference type="EMBL" id="SFN17040.1"/>
    </source>
</evidence>
<protein>
    <submittedName>
        <fullName evidence="2">Alkylhydroperoxidase AhpD family core domain-containing protein</fullName>
    </submittedName>
</protein>
<keyword evidence="2" id="KW-0560">Oxidoreductase</keyword>
<feature type="transmembrane region" description="Helical" evidence="1">
    <location>
        <begin position="178"/>
        <end position="201"/>
    </location>
</feature>
<dbReference type="GO" id="GO:0004601">
    <property type="term" value="F:peroxidase activity"/>
    <property type="evidence" value="ECO:0007669"/>
    <property type="project" value="UniProtKB-KW"/>
</dbReference>
<reference evidence="3" key="1">
    <citation type="submission" date="2016-10" db="EMBL/GenBank/DDBJ databases">
        <authorList>
            <person name="Varghese N."/>
            <person name="Submissions S."/>
        </authorList>
    </citation>
    <scope>NUCLEOTIDE SEQUENCE [LARGE SCALE GENOMIC DNA]</scope>
    <source>
        <strain evidence="3">XJ109</strain>
    </source>
</reference>
<dbReference type="OrthoDB" id="9801997at2"/>
<sequence>MNNNISIPQNIENQTSYKRKVSLSELFRSLVLAARSAIVFIKNKKQKIIDEQFLERLQLAGTEVNSCAVCSYAHTQMALKMGMNNDEISGFLTGDKSFVKPEESKAILFAQHYAETRGLPEMETYEAIIKEYGKEEARIILAAIQLMLMGNMIGLPMSALRARKKGKPYSDSSLLYEYGMIIAAIFIIPIALVVSFVKWIFGRPNIYFETNKE</sequence>
<evidence type="ECO:0000256" key="1">
    <source>
        <dbReference type="SAM" id="Phobius"/>
    </source>
</evidence>
<dbReference type="RefSeq" id="WP_092908226.1">
    <property type="nucleotide sequence ID" value="NZ_FOUZ01000007.1"/>
</dbReference>
<dbReference type="STRING" id="684065.SAMN05421738_107176"/>
<keyword evidence="2" id="KW-0575">Peroxidase</keyword>
<keyword evidence="1" id="KW-0472">Membrane</keyword>
<proteinExistence type="predicted"/>
<accession>A0A1I4WV92</accession>
<name>A0A1I4WV92_9FLAO</name>
<dbReference type="EMBL" id="FOUZ01000007">
    <property type="protein sequence ID" value="SFN17040.1"/>
    <property type="molecule type" value="Genomic_DNA"/>
</dbReference>
<keyword evidence="1" id="KW-0812">Transmembrane</keyword>
<gene>
    <name evidence="2" type="ORF">SAMN05421738_107176</name>
</gene>
<organism evidence="2 3">
    <name type="scientific">Algoriella xinjiangensis</name>
    <dbReference type="NCBI Taxonomy" id="684065"/>
    <lineage>
        <taxon>Bacteria</taxon>
        <taxon>Pseudomonadati</taxon>
        <taxon>Bacteroidota</taxon>
        <taxon>Flavobacteriia</taxon>
        <taxon>Flavobacteriales</taxon>
        <taxon>Weeksellaceae</taxon>
        <taxon>Algoriella</taxon>
    </lineage>
</organism>
<keyword evidence="3" id="KW-1185">Reference proteome</keyword>
<keyword evidence="1" id="KW-1133">Transmembrane helix</keyword>
<dbReference type="Gene3D" id="1.20.1290.10">
    <property type="entry name" value="AhpD-like"/>
    <property type="match status" value="1"/>
</dbReference>
<evidence type="ECO:0000313" key="3">
    <source>
        <dbReference type="Proteomes" id="UP000199149"/>
    </source>
</evidence>
<dbReference type="AlphaFoldDB" id="A0A1I4WV92"/>